<dbReference type="InterPro" id="IPR002078">
    <property type="entry name" value="Sigma_54_int"/>
</dbReference>
<dbReference type="PANTHER" id="PTHR32071">
    <property type="entry name" value="TRANSCRIPTIONAL REGULATORY PROTEIN"/>
    <property type="match status" value="1"/>
</dbReference>
<keyword evidence="2" id="KW-0067">ATP-binding</keyword>
<dbReference type="PRINTS" id="PR01590">
    <property type="entry name" value="HTHFIS"/>
</dbReference>
<gene>
    <name evidence="7" type="ORF">SAMN02745161_1391</name>
</gene>
<dbReference type="PROSITE" id="PS00688">
    <property type="entry name" value="SIGMA54_INTERACT_3"/>
    <property type="match status" value="1"/>
</dbReference>
<organism evidence="7 8">
    <name type="scientific">Halodesulfovibrio marinisediminis DSM 17456</name>
    <dbReference type="NCBI Taxonomy" id="1121457"/>
    <lineage>
        <taxon>Bacteria</taxon>
        <taxon>Pseudomonadati</taxon>
        <taxon>Thermodesulfobacteriota</taxon>
        <taxon>Desulfovibrionia</taxon>
        <taxon>Desulfovibrionales</taxon>
        <taxon>Desulfovibrionaceae</taxon>
        <taxon>Halodesulfovibrio</taxon>
    </lineage>
</organism>
<protein>
    <submittedName>
        <fullName evidence="7">Transcriptional regulator containing PAS, AAA-type ATPase, and DNA-binding Fis domains</fullName>
    </submittedName>
</protein>
<keyword evidence="5" id="KW-0804">Transcription</keyword>
<dbReference type="GO" id="GO:0000156">
    <property type="term" value="F:phosphorelay response regulator activity"/>
    <property type="evidence" value="ECO:0007669"/>
    <property type="project" value="InterPro"/>
</dbReference>
<evidence type="ECO:0000313" key="8">
    <source>
        <dbReference type="Proteomes" id="UP000184694"/>
    </source>
</evidence>
<keyword evidence="4 7" id="KW-0238">DNA-binding</keyword>
<dbReference type="InterPro" id="IPR027417">
    <property type="entry name" value="P-loop_NTPase"/>
</dbReference>
<dbReference type="InterPro" id="IPR002197">
    <property type="entry name" value="HTH_Fis"/>
</dbReference>
<dbReference type="SUPFAM" id="SSF52540">
    <property type="entry name" value="P-loop containing nucleoside triphosphate hydrolases"/>
    <property type="match status" value="1"/>
</dbReference>
<dbReference type="Gene3D" id="1.10.8.60">
    <property type="match status" value="1"/>
</dbReference>
<dbReference type="CDD" id="cd00009">
    <property type="entry name" value="AAA"/>
    <property type="match status" value="1"/>
</dbReference>
<dbReference type="InterPro" id="IPR058031">
    <property type="entry name" value="AAA_lid_NorR"/>
</dbReference>
<dbReference type="Proteomes" id="UP000184694">
    <property type="component" value="Unassembled WGS sequence"/>
</dbReference>
<dbReference type="GO" id="GO:0043565">
    <property type="term" value="F:sequence-specific DNA binding"/>
    <property type="evidence" value="ECO:0007669"/>
    <property type="project" value="InterPro"/>
</dbReference>
<dbReference type="Gene3D" id="3.40.50.10660">
    <property type="entry name" value="PrpR receptor domain-like"/>
    <property type="match status" value="1"/>
</dbReference>
<evidence type="ECO:0000259" key="6">
    <source>
        <dbReference type="PROSITE" id="PS50045"/>
    </source>
</evidence>
<evidence type="ECO:0000256" key="5">
    <source>
        <dbReference type="ARBA" id="ARBA00023163"/>
    </source>
</evidence>
<dbReference type="InterPro" id="IPR025662">
    <property type="entry name" value="Sigma_54_int_dom_ATP-bd_1"/>
</dbReference>
<evidence type="ECO:0000256" key="1">
    <source>
        <dbReference type="ARBA" id="ARBA00022741"/>
    </source>
</evidence>
<dbReference type="GO" id="GO:0006355">
    <property type="term" value="P:regulation of DNA-templated transcription"/>
    <property type="evidence" value="ECO:0007669"/>
    <property type="project" value="InterPro"/>
</dbReference>
<dbReference type="EMBL" id="FSRG01000004">
    <property type="protein sequence ID" value="SIN96386.1"/>
    <property type="molecule type" value="Genomic_DNA"/>
</dbReference>
<dbReference type="STRING" id="1121457.SAMN02745161_1391"/>
<dbReference type="AlphaFoldDB" id="A0A1N6FMD6"/>
<reference evidence="8" key="1">
    <citation type="submission" date="2016-11" db="EMBL/GenBank/DDBJ databases">
        <authorList>
            <person name="Varghese N."/>
            <person name="Submissions S."/>
        </authorList>
    </citation>
    <scope>NUCLEOTIDE SEQUENCE [LARGE SCALE GENOMIC DNA]</scope>
    <source>
        <strain evidence="8">DSM 17456</strain>
    </source>
</reference>
<dbReference type="SMART" id="SM00382">
    <property type="entry name" value="AAA"/>
    <property type="match status" value="1"/>
</dbReference>
<dbReference type="Gene3D" id="3.40.50.300">
    <property type="entry name" value="P-loop containing nucleotide triphosphate hydrolases"/>
    <property type="match status" value="1"/>
</dbReference>
<dbReference type="InterPro" id="IPR025943">
    <property type="entry name" value="Sigma_54_int_dom_ATP-bd_2"/>
</dbReference>
<dbReference type="Pfam" id="PF25601">
    <property type="entry name" value="AAA_lid_14"/>
    <property type="match status" value="1"/>
</dbReference>
<dbReference type="FunFam" id="3.40.50.300:FF:000006">
    <property type="entry name" value="DNA-binding transcriptional regulator NtrC"/>
    <property type="match status" value="1"/>
</dbReference>
<keyword evidence="3" id="KW-0805">Transcription regulation</keyword>
<evidence type="ECO:0000256" key="2">
    <source>
        <dbReference type="ARBA" id="ARBA00022840"/>
    </source>
</evidence>
<accession>A0A1N6FMD6</accession>
<evidence type="ECO:0000256" key="4">
    <source>
        <dbReference type="ARBA" id="ARBA00023125"/>
    </source>
</evidence>
<feature type="domain" description="Sigma-54 factor interaction" evidence="6">
    <location>
        <begin position="318"/>
        <end position="548"/>
    </location>
</feature>
<dbReference type="Gene3D" id="3.40.50.2300">
    <property type="match status" value="1"/>
</dbReference>
<proteinExistence type="predicted"/>
<dbReference type="InterPro" id="IPR010524">
    <property type="entry name" value="Sig_transdc_resp-reg_PrpR_N"/>
</dbReference>
<dbReference type="InterPro" id="IPR009057">
    <property type="entry name" value="Homeodomain-like_sf"/>
</dbReference>
<dbReference type="PROSITE" id="PS00676">
    <property type="entry name" value="SIGMA54_INTERACT_2"/>
    <property type="match status" value="1"/>
</dbReference>
<dbReference type="Pfam" id="PF02954">
    <property type="entry name" value="HTH_8"/>
    <property type="match status" value="1"/>
</dbReference>
<dbReference type="SUPFAM" id="SSF159800">
    <property type="entry name" value="PrpR receptor domain-like"/>
    <property type="match status" value="1"/>
</dbReference>
<dbReference type="Pfam" id="PF06506">
    <property type="entry name" value="PrpR_N"/>
    <property type="match status" value="1"/>
</dbReference>
<dbReference type="Gene3D" id="1.10.10.60">
    <property type="entry name" value="Homeodomain-like"/>
    <property type="match status" value="1"/>
</dbReference>
<dbReference type="OrthoDB" id="9761705at2"/>
<sequence>MSIALIAPYAELASLSRGLCQDMNLDVAVYTGNMEDGLKVAKDISLQGVDLIISRGITAELIRKGVDVPVVDINVSAFDVYQSMLPHLKEKKRIGVVGHEDIIRKSKYINSSLQLNVSFFAIANLNNIDEIIVATKANDIEVIIGDTTACESAMQHGLRSSLVNSGIDSVINALQYAVATHDYLVQKATSASKLQAVLDTMDCGALVASPSGAILHYNMTAKKTFSEHTLLNAPTMNSFFPKTDWASVANGSRKFVQDIVFVQNSRFSILIQPHGHENKVEYITCTFHDAKRVKNLENSFRRSEAKKALSAKHNFGSILHKSPAMGESVKKAQKYCKTESNILLVGETGTGKELFAQSIHNSSSRAKNNFVAINCGALSEDLLESELFGYEEGAFTGALKGGKTGVFELAHNGTLFLDEINATSQKLQTRLLRTLQEREIRRVGSNVVLPVNVRVIAASNTPLDEEVYNGSFRMDLFFRLSVLDITIPPLRQRSDDIYNLFNFFLGEHCSRHSIPVPAVSANTKKSLLAYPWPGNVRELRNFAEKYAILYPEVITPGTPQSWITKSLQPDLQGTLEEITASILQKVLEEESGNISRAARRMGISRNTFRKKL</sequence>
<dbReference type="SUPFAM" id="SSF46689">
    <property type="entry name" value="Homeodomain-like"/>
    <property type="match status" value="1"/>
</dbReference>
<dbReference type="InterPro" id="IPR025944">
    <property type="entry name" value="Sigma_54_int_dom_CS"/>
</dbReference>
<keyword evidence="8" id="KW-1185">Reference proteome</keyword>
<name>A0A1N6FMD6_9BACT</name>
<evidence type="ECO:0000256" key="3">
    <source>
        <dbReference type="ARBA" id="ARBA00023015"/>
    </source>
</evidence>
<dbReference type="PROSITE" id="PS50045">
    <property type="entry name" value="SIGMA54_INTERACT_4"/>
    <property type="match status" value="1"/>
</dbReference>
<dbReference type="PROSITE" id="PS00675">
    <property type="entry name" value="SIGMA54_INTERACT_1"/>
    <property type="match status" value="1"/>
</dbReference>
<keyword evidence="1" id="KW-0547">Nucleotide-binding</keyword>
<dbReference type="Pfam" id="PF00158">
    <property type="entry name" value="Sigma54_activat"/>
    <property type="match status" value="1"/>
</dbReference>
<evidence type="ECO:0000313" key="7">
    <source>
        <dbReference type="EMBL" id="SIN96386.1"/>
    </source>
</evidence>
<dbReference type="InterPro" id="IPR003593">
    <property type="entry name" value="AAA+_ATPase"/>
</dbReference>
<dbReference type="GO" id="GO:0005524">
    <property type="term" value="F:ATP binding"/>
    <property type="evidence" value="ECO:0007669"/>
    <property type="project" value="UniProtKB-KW"/>
</dbReference>